<name>A0A1I0R453_9FIRM</name>
<dbReference type="RefSeq" id="WP_092455259.1">
    <property type="nucleotide sequence ID" value="NZ_FOJI01000011.1"/>
</dbReference>
<dbReference type="AlphaFoldDB" id="A0A1I0R453"/>
<dbReference type="OrthoDB" id="9797047at2"/>
<keyword evidence="3" id="KW-1185">Reference proteome</keyword>
<dbReference type="Pfam" id="PF07883">
    <property type="entry name" value="Cupin_2"/>
    <property type="match status" value="1"/>
</dbReference>
<dbReference type="EMBL" id="FOJI01000011">
    <property type="protein sequence ID" value="SEW35048.1"/>
    <property type="molecule type" value="Genomic_DNA"/>
</dbReference>
<protein>
    <submittedName>
        <fullName evidence="2">Cupin domain-containing protein</fullName>
    </submittedName>
</protein>
<organism evidence="2 3">
    <name type="scientific">[Clostridium] fimetarium</name>
    <dbReference type="NCBI Taxonomy" id="99656"/>
    <lineage>
        <taxon>Bacteria</taxon>
        <taxon>Bacillati</taxon>
        <taxon>Bacillota</taxon>
        <taxon>Clostridia</taxon>
        <taxon>Lachnospirales</taxon>
        <taxon>Lachnospiraceae</taxon>
    </lineage>
</organism>
<evidence type="ECO:0000259" key="1">
    <source>
        <dbReference type="Pfam" id="PF07883"/>
    </source>
</evidence>
<dbReference type="InterPro" id="IPR011051">
    <property type="entry name" value="RmlC_Cupin_sf"/>
</dbReference>
<proteinExistence type="predicted"/>
<evidence type="ECO:0000313" key="3">
    <source>
        <dbReference type="Proteomes" id="UP000199701"/>
    </source>
</evidence>
<dbReference type="InterPro" id="IPR014710">
    <property type="entry name" value="RmlC-like_jellyroll"/>
</dbReference>
<dbReference type="InterPro" id="IPR013096">
    <property type="entry name" value="Cupin_2"/>
</dbReference>
<gene>
    <name evidence="2" type="ORF">SAMN05421659_111156</name>
</gene>
<reference evidence="2 3" key="1">
    <citation type="submission" date="2016-10" db="EMBL/GenBank/DDBJ databases">
        <authorList>
            <person name="de Groot N.N."/>
        </authorList>
    </citation>
    <scope>NUCLEOTIDE SEQUENCE [LARGE SCALE GENOMIC DNA]</scope>
    <source>
        <strain evidence="2 3">DSM 9179</strain>
    </source>
</reference>
<dbReference type="STRING" id="99656.SAMN05421659_111156"/>
<feature type="domain" description="Cupin type-2" evidence="1">
    <location>
        <begin position="53"/>
        <end position="108"/>
    </location>
</feature>
<dbReference type="SUPFAM" id="SSF51182">
    <property type="entry name" value="RmlC-like cupins"/>
    <property type="match status" value="1"/>
</dbReference>
<evidence type="ECO:0000313" key="2">
    <source>
        <dbReference type="EMBL" id="SEW35048.1"/>
    </source>
</evidence>
<dbReference type="Proteomes" id="UP000199701">
    <property type="component" value="Unassembled WGS sequence"/>
</dbReference>
<sequence>MNEPYVTLEEVKKNQGENARGYKLLTEANGCVAGCCSGISIYNSTEFNYNAGAHEDQEGFFVLEGEGFAKLDDLVFPITQGDSFIAAAGVKHTIKTSDEYKPVKVFWFHSSLNI</sequence>
<accession>A0A1I0R453</accession>
<dbReference type="Gene3D" id="2.60.120.10">
    <property type="entry name" value="Jelly Rolls"/>
    <property type="match status" value="1"/>
</dbReference>